<keyword evidence="3" id="KW-1185">Reference proteome</keyword>
<dbReference type="KEGG" id="kim:G3T16_00970"/>
<name>A0A6C0TXE2_9GAMM</name>
<proteinExistence type="predicted"/>
<dbReference type="EMBL" id="CP048711">
    <property type="protein sequence ID" value="QIB64193.1"/>
    <property type="molecule type" value="Genomic_DNA"/>
</dbReference>
<feature type="chain" id="PRO_5025347414" evidence="1">
    <location>
        <begin position="17"/>
        <end position="117"/>
    </location>
</feature>
<gene>
    <name evidence="2" type="ORF">G3T16_00970</name>
</gene>
<reference evidence="2 3" key="1">
    <citation type="submission" date="2020-02" db="EMBL/GenBank/DDBJ databases">
        <title>Genome sequencing for Kineobactrum sp. M2.</title>
        <authorList>
            <person name="Park S.-J."/>
        </authorList>
    </citation>
    <scope>NUCLEOTIDE SEQUENCE [LARGE SCALE GENOMIC DNA]</scope>
    <source>
        <strain evidence="2 3">M2</strain>
    </source>
</reference>
<protein>
    <submittedName>
        <fullName evidence="2">Glycine zipper family protein</fullName>
    </submittedName>
</protein>
<evidence type="ECO:0000313" key="2">
    <source>
        <dbReference type="EMBL" id="QIB64193.1"/>
    </source>
</evidence>
<sequence>MTLLRCAVTISLLILAACSGTPRPIVDTKGVDMARYRQDLAECQEYAREVDIAAGTAKGAAAGAVVGGALGAIGGSAGEGAGTGAVTGGAASAIKNDRERELVAKRCMRGRGYRVLN</sequence>
<dbReference type="PROSITE" id="PS51257">
    <property type="entry name" value="PROKAR_LIPOPROTEIN"/>
    <property type="match status" value="1"/>
</dbReference>
<evidence type="ECO:0000256" key="1">
    <source>
        <dbReference type="SAM" id="SignalP"/>
    </source>
</evidence>
<dbReference type="Proteomes" id="UP000477680">
    <property type="component" value="Chromosome"/>
</dbReference>
<feature type="signal peptide" evidence="1">
    <location>
        <begin position="1"/>
        <end position="16"/>
    </location>
</feature>
<dbReference type="RefSeq" id="WP_163493443.1">
    <property type="nucleotide sequence ID" value="NZ_CP048711.1"/>
</dbReference>
<dbReference type="AlphaFoldDB" id="A0A6C0TXE2"/>
<organism evidence="2 3">
    <name type="scientific">Kineobactrum salinum</name>
    <dbReference type="NCBI Taxonomy" id="2708301"/>
    <lineage>
        <taxon>Bacteria</taxon>
        <taxon>Pseudomonadati</taxon>
        <taxon>Pseudomonadota</taxon>
        <taxon>Gammaproteobacteria</taxon>
        <taxon>Cellvibrionales</taxon>
        <taxon>Halieaceae</taxon>
        <taxon>Kineobactrum</taxon>
    </lineage>
</organism>
<evidence type="ECO:0000313" key="3">
    <source>
        <dbReference type="Proteomes" id="UP000477680"/>
    </source>
</evidence>
<keyword evidence="1" id="KW-0732">Signal</keyword>
<accession>A0A6C0TXE2</accession>